<proteinExistence type="inferred from homology"/>
<protein>
    <recommendedName>
        <fullName evidence="3">Multidrug export protein MepA</fullName>
    </recommendedName>
</protein>
<evidence type="ECO:0000256" key="8">
    <source>
        <dbReference type="ARBA" id="ARBA00023136"/>
    </source>
</evidence>
<dbReference type="PANTHER" id="PTHR43823">
    <property type="entry name" value="SPORULATION PROTEIN YKVU"/>
    <property type="match status" value="1"/>
</dbReference>
<evidence type="ECO:0000256" key="4">
    <source>
        <dbReference type="ARBA" id="ARBA00022448"/>
    </source>
</evidence>
<evidence type="ECO:0000256" key="7">
    <source>
        <dbReference type="ARBA" id="ARBA00022989"/>
    </source>
</evidence>
<feature type="transmembrane region" description="Helical" evidence="10">
    <location>
        <begin position="139"/>
        <end position="156"/>
    </location>
</feature>
<evidence type="ECO:0000256" key="3">
    <source>
        <dbReference type="ARBA" id="ARBA00022106"/>
    </source>
</evidence>
<dbReference type="InterPro" id="IPR051327">
    <property type="entry name" value="MATE_MepA_subfamily"/>
</dbReference>
<evidence type="ECO:0000313" key="11">
    <source>
        <dbReference type="EMBL" id="ERT67909.1"/>
    </source>
</evidence>
<keyword evidence="8 10" id="KW-0472">Membrane</keyword>
<evidence type="ECO:0000313" key="12">
    <source>
        <dbReference type="Proteomes" id="UP000017081"/>
    </source>
</evidence>
<feature type="transmembrane region" description="Helical" evidence="10">
    <location>
        <begin position="96"/>
        <end position="119"/>
    </location>
</feature>
<feature type="transmembrane region" description="Helical" evidence="10">
    <location>
        <begin position="237"/>
        <end position="261"/>
    </location>
</feature>
<feature type="transmembrane region" description="Helical" evidence="10">
    <location>
        <begin position="197"/>
        <end position="217"/>
    </location>
</feature>
<dbReference type="InterPro" id="IPR002528">
    <property type="entry name" value="MATE_fam"/>
</dbReference>
<feature type="transmembrane region" description="Helical" evidence="10">
    <location>
        <begin position="364"/>
        <end position="384"/>
    </location>
</feature>
<evidence type="ECO:0000256" key="6">
    <source>
        <dbReference type="ARBA" id="ARBA00022692"/>
    </source>
</evidence>
<dbReference type="PANTHER" id="PTHR43823:SF3">
    <property type="entry name" value="MULTIDRUG EXPORT PROTEIN MEPA"/>
    <property type="match status" value="1"/>
</dbReference>
<organism evidence="11 12">
    <name type="scientific">Cetobacterium somerae ATCC BAA-474</name>
    <dbReference type="NCBI Taxonomy" id="1319815"/>
    <lineage>
        <taxon>Bacteria</taxon>
        <taxon>Fusobacteriati</taxon>
        <taxon>Fusobacteriota</taxon>
        <taxon>Fusobacteriia</taxon>
        <taxon>Fusobacteriales</taxon>
        <taxon>Fusobacteriaceae</taxon>
        <taxon>Cetobacterium</taxon>
    </lineage>
</organism>
<dbReference type="AlphaFoldDB" id="U7V9U3"/>
<gene>
    <name evidence="11" type="ORF">HMPREF0202_02197</name>
</gene>
<dbReference type="Pfam" id="PF01554">
    <property type="entry name" value="MatE"/>
    <property type="match status" value="2"/>
</dbReference>
<comment type="caution">
    <text evidence="11">The sequence shown here is derived from an EMBL/GenBank/DDBJ whole genome shotgun (WGS) entry which is preliminary data.</text>
</comment>
<evidence type="ECO:0000256" key="10">
    <source>
        <dbReference type="SAM" id="Phobius"/>
    </source>
</evidence>
<feature type="transmembrane region" description="Helical" evidence="10">
    <location>
        <begin position="321"/>
        <end position="344"/>
    </location>
</feature>
<keyword evidence="5" id="KW-1003">Cell membrane</keyword>
<feature type="transmembrane region" description="Helical" evidence="10">
    <location>
        <begin position="396"/>
        <end position="414"/>
    </location>
</feature>
<dbReference type="GO" id="GO:0015297">
    <property type="term" value="F:antiporter activity"/>
    <property type="evidence" value="ECO:0007669"/>
    <property type="project" value="InterPro"/>
</dbReference>
<keyword evidence="6 10" id="KW-0812">Transmembrane</keyword>
<evidence type="ECO:0000256" key="1">
    <source>
        <dbReference type="ARBA" id="ARBA00004651"/>
    </source>
</evidence>
<dbReference type="EMBL" id="AXZF01000100">
    <property type="protein sequence ID" value="ERT67909.1"/>
    <property type="molecule type" value="Genomic_DNA"/>
</dbReference>
<evidence type="ECO:0000256" key="2">
    <source>
        <dbReference type="ARBA" id="ARBA00008417"/>
    </source>
</evidence>
<dbReference type="GO" id="GO:0005886">
    <property type="term" value="C:plasma membrane"/>
    <property type="evidence" value="ECO:0007669"/>
    <property type="project" value="UniProtKB-SubCell"/>
</dbReference>
<dbReference type="InterPro" id="IPR045070">
    <property type="entry name" value="MATE_MepA-like"/>
</dbReference>
<evidence type="ECO:0000256" key="5">
    <source>
        <dbReference type="ARBA" id="ARBA00022475"/>
    </source>
</evidence>
<keyword evidence="4" id="KW-0813">Transport</keyword>
<dbReference type="RefSeq" id="WP_023051729.1">
    <property type="nucleotide sequence ID" value="NZ_CP173065.2"/>
</dbReference>
<dbReference type="CDD" id="cd13143">
    <property type="entry name" value="MATE_MepA_like"/>
    <property type="match status" value="1"/>
</dbReference>
<reference evidence="11 12" key="1">
    <citation type="submission" date="2013-08" db="EMBL/GenBank/DDBJ databases">
        <authorList>
            <person name="Weinstock G."/>
            <person name="Sodergren E."/>
            <person name="Wylie T."/>
            <person name="Fulton L."/>
            <person name="Fulton R."/>
            <person name="Fronick C."/>
            <person name="O'Laughlin M."/>
            <person name="Godfrey J."/>
            <person name="Miner T."/>
            <person name="Herter B."/>
            <person name="Appelbaum E."/>
            <person name="Cordes M."/>
            <person name="Lek S."/>
            <person name="Wollam A."/>
            <person name="Pepin K.H."/>
            <person name="Palsikar V.B."/>
            <person name="Mitreva M."/>
            <person name="Wilson R.K."/>
        </authorList>
    </citation>
    <scope>NUCLEOTIDE SEQUENCE [LARGE SCALE GENOMIC DNA]</scope>
    <source>
        <strain evidence="11 12">ATCC BAA-474</strain>
    </source>
</reference>
<dbReference type="GO" id="GO:0042910">
    <property type="term" value="F:xenobiotic transmembrane transporter activity"/>
    <property type="evidence" value="ECO:0007669"/>
    <property type="project" value="InterPro"/>
</dbReference>
<dbReference type="PATRIC" id="fig|1319815.3.peg.2116"/>
<evidence type="ECO:0000256" key="9">
    <source>
        <dbReference type="ARBA" id="ARBA00023251"/>
    </source>
</evidence>
<feature type="transmembrane region" description="Helical" evidence="10">
    <location>
        <begin position="49"/>
        <end position="75"/>
    </location>
</feature>
<dbReference type="InterPro" id="IPR048279">
    <property type="entry name" value="MdtK-like"/>
</dbReference>
<dbReference type="STRING" id="1319815.HMPREF0202_02197"/>
<sequence>MSEKNMTLKDGNIKSLLLKYSIPAIISMLVSALYNVVDRIYIGNMPEVGTLAITGVGVTLPLANIVLAFSMLIGIGATANISIKLGEDKKRDAEKIVGHIITLSMILGIGITILGTLFMEPILKSFGASDITFKYAKDYISIILYGTIFNIMGYALNNIIRADGSPKICSAIMVFSCLVNIILDPIFIFALNLGVKGAAYATIFSQIVTLVLSYAYFKSKRSDLKIKKEYFSLDLNIIKLILSIGISPFVMQLATSMVQVINNNALKTYGGDLAIGAMTTVNAVALLCFMPVYGISQGAQPVIGYNYGAKQFDRMKEALKISMGVGTLIFFVILFFMESFPITIVKMFNNDPTIIKMSVEGMRIYLIAMPAIGLAMAGSNYFLAVGKGKIAMFLSLLRQVILLIPLITICSKLLGLRGIWLAQPIADTISSVITVIMLKRNLPKKVVV</sequence>
<accession>U7V9U3</accession>
<name>U7V9U3_9FUSO</name>
<comment type="subcellular location">
    <subcellularLocation>
        <location evidence="1">Cell membrane</location>
        <topology evidence="1">Multi-pass membrane protein</topology>
    </subcellularLocation>
</comment>
<feature type="transmembrane region" description="Helical" evidence="10">
    <location>
        <begin position="168"/>
        <end position="191"/>
    </location>
</feature>
<dbReference type="HOGENOM" id="CLU_012893_0_0_0"/>
<keyword evidence="12" id="KW-1185">Reference proteome</keyword>
<dbReference type="NCBIfam" id="TIGR00797">
    <property type="entry name" value="matE"/>
    <property type="match status" value="1"/>
</dbReference>
<comment type="similarity">
    <text evidence="2">Belongs to the multi antimicrobial extrusion (MATE) (TC 2.A.66.1) family. MepA subfamily.</text>
</comment>
<keyword evidence="7 10" id="KW-1133">Transmembrane helix</keyword>
<dbReference type="Proteomes" id="UP000017081">
    <property type="component" value="Unassembled WGS sequence"/>
</dbReference>
<dbReference type="GO" id="GO:0046677">
    <property type="term" value="P:response to antibiotic"/>
    <property type="evidence" value="ECO:0007669"/>
    <property type="project" value="UniProtKB-KW"/>
</dbReference>
<feature type="transmembrane region" description="Helical" evidence="10">
    <location>
        <begin position="20"/>
        <end position="37"/>
    </location>
</feature>
<dbReference type="PIRSF" id="PIRSF006603">
    <property type="entry name" value="DinF"/>
    <property type="match status" value="1"/>
</dbReference>
<keyword evidence="9" id="KW-0046">Antibiotic resistance</keyword>
<feature type="transmembrane region" description="Helical" evidence="10">
    <location>
        <begin position="273"/>
        <end position="293"/>
    </location>
</feature>
<dbReference type="eggNOG" id="COG0534">
    <property type="taxonomic scope" value="Bacteria"/>
</dbReference>